<evidence type="ECO:0000256" key="3">
    <source>
        <dbReference type="SAM" id="Phobius"/>
    </source>
</evidence>
<dbReference type="InterPro" id="IPR004843">
    <property type="entry name" value="Calcineurin-like_PHP"/>
</dbReference>
<sequence>MTSLFPTTVETKFYSADVRMGLVPDSTVRLPTLLGDVSVGFDGPLPAPGIIVDAQLRKDVTEAFAGRTPTPAQFQPSPAELDTAARAGLTGVAWRFVLGFALTAGALLVARRAWRNPRASLVTAAGALALSLVAPALAGYVTYHERHIGEVRTTSLLSMARNDLSILTDLEKRTSESSRYITSVLALSSALQTKYAPRSTAAPTALRVMFVSDIHGTNQYALMRDIIRSERVDVVVDAGDLINFGSVREAEAAGIFRSIERLGVPYLFVRGNHDATSATDTALLDRMSKVPNVVTLQPNSRLYTKVTMAGVTFGGFNDRRFYGDGDPKDKSIHSGARKHFLSTWKDNEVPAPDVVVSHEPGAVEDGFEDDQLLISGHTHTPHRDGNWMTVGTFTGGGLFGARLAQGAEKGTEVQTQAYSFDIAEFDTGCSLTTMRRYTFTGILQGRPELQSTNVLSGRQFVPEAADDRQCAGPVEPVTVPVRGE</sequence>
<keyword evidence="3" id="KW-0812">Transmembrane</keyword>
<dbReference type="GO" id="GO:0009245">
    <property type="term" value="P:lipid A biosynthetic process"/>
    <property type="evidence" value="ECO:0007669"/>
    <property type="project" value="TreeGrafter"/>
</dbReference>
<protein>
    <submittedName>
        <fullName evidence="5">Calcineurin-like phosphoesterase family protein</fullName>
    </submittedName>
</protein>
<keyword evidence="1" id="KW-0479">Metal-binding</keyword>
<dbReference type="Gene3D" id="3.60.21.10">
    <property type="match status" value="1"/>
</dbReference>
<evidence type="ECO:0000259" key="4">
    <source>
        <dbReference type="Pfam" id="PF00149"/>
    </source>
</evidence>
<organism evidence="5 6">
    <name type="scientific">Yimella lutea</name>
    <dbReference type="NCBI Taxonomy" id="587872"/>
    <lineage>
        <taxon>Bacteria</taxon>
        <taxon>Bacillati</taxon>
        <taxon>Actinomycetota</taxon>
        <taxon>Actinomycetes</taxon>
        <taxon>Micrococcales</taxon>
        <taxon>Dermacoccaceae</taxon>
        <taxon>Yimella</taxon>
    </lineage>
</organism>
<feature type="domain" description="Calcineurin-like phosphoesterase" evidence="4">
    <location>
        <begin position="206"/>
        <end position="381"/>
    </location>
</feature>
<evidence type="ECO:0000313" key="6">
    <source>
        <dbReference type="Proteomes" id="UP000320806"/>
    </source>
</evidence>
<dbReference type="GO" id="GO:0008758">
    <property type="term" value="F:UDP-2,3-diacylglucosamine hydrolase activity"/>
    <property type="evidence" value="ECO:0007669"/>
    <property type="project" value="TreeGrafter"/>
</dbReference>
<proteinExistence type="predicted"/>
<dbReference type="GO" id="GO:0016020">
    <property type="term" value="C:membrane"/>
    <property type="evidence" value="ECO:0007669"/>
    <property type="project" value="GOC"/>
</dbReference>
<dbReference type="InterPro" id="IPR029052">
    <property type="entry name" value="Metallo-depent_PP-like"/>
</dbReference>
<dbReference type="PANTHER" id="PTHR31302">
    <property type="entry name" value="TRANSMEMBRANE PROTEIN WITH METALLOPHOSPHOESTERASE DOMAIN-RELATED"/>
    <property type="match status" value="1"/>
</dbReference>
<name>A0A542ED72_9MICO</name>
<accession>A0A542ED72</accession>
<keyword evidence="6" id="KW-1185">Reference proteome</keyword>
<keyword evidence="2" id="KW-0378">Hydrolase</keyword>
<dbReference type="GO" id="GO:0046872">
    <property type="term" value="F:metal ion binding"/>
    <property type="evidence" value="ECO:0007669"/>
    <property type="project" value="UniProtKB-KW"/>
</dbReference>
<feature type="transmembrane region" description="Helical" evidence="3">
    <location>
        <begin position="122"/>
        <end position="143"/>
    </location>
</feature>
<dbReference type="AlphaFoldDB" id="A0A542ED72"/>
<gene>
    <name evidence="5" type="ORF">FB459_0691</name>
</gene>
<dbReference type="InterPro" id="IPR051158">
    <property type="entry name" value="Metallophosphoesterase_sf"/>
</dbReference>
<feature type="transmembrane region" description="Helical" evidence="3">
    <location>
        <begin position="92"/>
        <end position="110"/>
    </location>
</feature>
<keyword evidence="3" id="KW-1133">Transmembrane helix</keyword>
<evidence type="ECO:0000256" key="1">
    <source>
        <dbReference type="ARBA" id="ARBA00022723"/>
    </source>
</evidence>
<evidence type="ECO:0000313" key="5">
    <source>
        <dbReference type="EMBL" id="TQJ13283.1"/>
    </source>
</evidence>
<dbReference type="EMBL" id="VFMO01000001">
    <property type="protein sequence ID" value="TQJ13283.1"/>
    <property type="molecule type" value="Genomic_DNA"/>
</dbReference>
<dbReference type="Proteomes" id="UP000320806">
    <property type="component" value="Unassembled WGS sequence"/>
</dbReference>
<keyword evidence="3" id="KW-0472">Membrane</keyword>
<dbReference type="Pfam" id="PF00149">
    <property type="entry name" value="Metallophos"/>
    <property type="match status" value="1"/>
</dbReference>
<comment type="caution">
    <text evidence="5">The sequence shown here is derived from an EMBL/GenBank/DDBJ whole genome shotgun (WGS) entry which is preliminary data.</text>
</comment>
<dbReference type="PANTHER" id="PTHR31302:SF31">
    <property type="entry name" value="PHOSPHODIESTERASE YAEI"/>
    <property type="match status" value="1"/>
</dbReference>
<dbReference type="SUPFAM" id="SSF56300">
    <property type="entry name" value="Metallo-dependent phosphatases"/>
    <property type="match status" value="1"/>
</dbReference>
<evidence type="ECO:0000256" key="2">
    <source>
        <dbReference type="ARBA" id="ARBA00022801"/>
    </source>
</evidence>
<reference evidence="5 6" key="1">
    <citation type="submission" date="2019-06" db="EMBL/GenBank/DDBJ databases">
        <title>Sequencing the genomes of 1000 actinobacteria strains.</title>
        <authorList>
            <person name="Klenk H.-P."/>
        </authorList>
    </citation>
    <scope>NUCLEOTIDE SEQUENCE [LARGE SCALE GENOMIC DNA]</scope>
    <source>
        <strain evidence="5 6">DSM 19828</strain>
    </source>
</reference>